<keyword evidence="1" id="KW-0132">Cell division</keyword>
<dbReference type="GO" id="GO:0051301">
    <property type="term" value="P:cell division"/>
    <property type="evidence" value="ECO:0007669"/>
    <property type="project" value="UniProtKB-KW"/>
</dbReference>
<dbReference type="AlphaFoldDB" id="A0A0B8PEA0"/>
<comment type="caution">
    <text evidence="1">The sequence shown here is derived from an EMBL/GenBank/DDBJ whole genome shotgun (WGS) entry which is preliminary data.</text>
</comment>
<accession>A0A0B8PEA0</accession>
<name>A0A0B8PEA0_9VIBR</name>
<sequence length="466" mass="53693">MEGAAKGTALLIIHNSMLDTLRNSTEDVAQTGFVWHPENIRDLLHEEIDQDDEKAKISECLLNYHFDEIQDDDATMFGFEKLYGAIADGDLQFKELGLLKDEQLSEEGWEGDQIVERLKENKTLSDKIEFITHHFANELHDKLASLDFSEKFIKEHFPDENIEQYKENLDLGECFAEQDRNRTNLLELESVTAHHTEFLNKSKSDKGAGARERHVVLLLEPEQDEFELDLCFLNQKLRDSFCKIQHNAKQPPVDISIKNLGGVRSRALLTGSFNGQPRYFTFQVKTDKPKETHRFRVLVIRKGEFYVDAFRHTYLIDPLNKWITLQTDEQSLKISDLSEQSVLAENDQVFEATAVGLVDFKTFARDSDDISFYVESEGNQLKFNVEGEVATDSLSLPLMLDQSRFKDLFDDAYFGRYNRSKEKVLIDEKEVAPKGKRLSLLQQEAKLLDNRVMASSEKGEIFIYVI</sequence>
<reference evidence="1 2" key="2">
    <citation type="submission" date="2015-01" db="EMBL/GenBank/DDBJ databases">
        <authorList>
            <consortium name="NBRP consortium"/>
            <person name="Sawabe T."/>
            <person name="Meirelles P."/>
            <person name="Feng G."/>
            <person name="Sayaka M."/>
            <person name="Hattori M."/>
            <person name="Ohkuma M."/>
        </authorList>
    </citation>
    <scope>NUCLEOTIDE SEQUENCE [LARGE SCALE GENOMIC DNA]</scope>
    <source>
        <strain evidence="1 2">JCM19232</strain>
    </source>
</reference>
<organism evidence="1 2">
    <name type="scientific">Vibrio ishigakensis</name>
    <dbReference type="NCBI Taxonomy" id="1481914"/>
    <lineage>
        <taxon>Bacteria</taxon>
        <taxon>Pseudomonadati</taxon>
        <taxon>Pseudomonadota</taxon>
        <taxon>Gammaproteobacteria</taxon>
        <taxon>Vibrionales</taxon>
        <taxon>Vibrionaceae</taxon>
        <taxon>Vibrio</taxon>
    </lineage>
</organism>
<dbReference type="Proteomes" id="UP000031670">
    <property type="component" value="Unassembled WGS sequence"/>
</dbReference>
<evidence type="ECO:0000313" key="2">
    <source>
        <dbReference type="Proteomes" id="UP000031670"/>
    </source>
</evidence>
<reference evidence="1 2" key="1">
    <citation type="submission" date="2015-01" db="EMBL/GenBank/DDBJ databases">
        <title>Vibrio sp. C5 JCM 19232 whole genome shotgun sequence.</title>
        <authorList>
            <person name="Sawabe T."/>
            <person name="Meirelles P."/>
            <person name="Feng G."/>
            <person name="Sayaka M."/>
            <person name="Hattori M."/>
            <person name="Ohkuma M."/>
        </authorList>
    </citation>
    <scope>NUCLEOTIDE SEQUENCE [LARGE SCALE GENOMIC DNA]</scope>
    <source>
        <strain evidence="1 2">JCM19232</strain>
    </source>
</reference>
<proteinExistence type="predicted"/>
<protein>
    <submittedName>
        <fullName evidence="1">Cell division protein ftsK</fullName>
    </submittedName>
</protein>
<evidence type="ECO:0000313" key="1">
    <source>
        <dbReference type="EMBL" id="GAM62942.1"/>
    </source>
</evidence>
<keyword evidence="1" id="KW-0131">Cell cycle</keyword>
<dbReference type="EMBL" id="BBSA01000007">
    <property type="protein sequence ID" value="GAM62942.1"/>
    <property type="molecule type" value="Genomic_DNA"/>
</dbReference>
<gene>
    <name evidence="1" type="ORF">JCM19232_4619</name>
</gene>